<dbReference type="AlphaFoldDB" id="D8QB41"/>
<proteinExistence type="predicted"/>
<organism evidence="2">
    <name type="scientific">Schizophyllum commune (strain H4-8 / FGSC 9210)</name>
    <name type="common">Split gill fungus</name>
    <dbReference type="NCBI Taxonomy" id="578458"/>
    <lineage>
        <taxon>Eukaryota</taxon>
        <taxon>Fungi</taxon>
        <taxon>Dikarya</taxon>
        <taxon>Basidiomycota</taxon>
        <taxon>Agaricomycotina</taxon>
        <taxon>Agaricomycetes</taxon>
        <taxon>Agaricomycetidae</taxon>
        <taxon>Agaricales</taxon>
        <taxon>Schizophyllaceae</taxon>
        <taxon>Schizophyllum</taxon>
    </lineage>
</organism>
<protein>
    <submittedName>
        <fullName evidence="1">Expressed protein</fullName>
    </submittedName>
</protein>
<dbReference type="Proteomes" id="UP000007431">
    <property type="component" value="Unassembled WGS sequence"/>
</dbReference>
<reference evidence="1 2" key="1">
    <citation type="journal article" date="2010" name="Nat. Biotechnol.">
        <title>Genome sequence of the model mushroom Schizophyllum commune.</title>
        <authorList>
            <person name="Ohm R.A."/>
            <person name="de Jong J.F."/>
            <person name="Lugones L.G."/>
            <person name="Aerts A."/>
            <person name="Kothe E."/>
            <person name="Stajich J.E."/>
            <person name="de Vries R.P."/>
            <person name="Record E."/>
            <person name="Levasseur A."/>
            <person name="Baker S.E."/>
            <person name="Bartholomew K.A."/>
            <person name="Coutinho P.M."/>
            <person name="Erdmann S."/>
            <person name="Fowler T.J."/>
            <person name="Gathman A.C."/>
            <person name="Lombard V."/>
            <person name="Henrissat B."/>
            <person name="Knabe N."/>
            <person name="Kuees U."/>
            <person name="Lilly W.W."/>
            <person name="Lindquist E."/>
            <person name="Lucas S."/>
            <person name="Magnuson J.K."/>
            <person name="Piumi F."/>
            <person name="Raudaskoski M."/>
            <person name="Salamov A."/>
            <person name="Schmutz J."/>
            <person name="Schwarze F.W.M.R."/>
            <person name="vanKuyk P.A."/>
            <person name="Horton J.S."/>
            <person name="Grigoriev I.V."/>
            <person name="Woesten H.A.B."/>
        </authorList>
    </citation>
    <scope>NUCLEOTIDE SEQUENCE [LARGE SCALE GENOMIC DNA]</scope>
    <source>
        <strain evidence="2">H4-8 / FGSC 9210</strain>
    </source>
</reference>
<gene>
    <name evidence="1" type="ORF">SCHCODRAFT_85668</name>
</gene>
<dbReference type="OrthoDB" id="10386280at2759"/>
<sequence>MPRLESVDMDGRIHPILKLLRAPGVKSVIVRRCQLNDNDATASLLEFLCDAEFAPTDVRHLELLNFHHQPRSTVDDGRVNRLLFILRRLESLRSLSIGVGSGQCNPTMSFAPGASLFDRIREEGLLPNLTDLTVHNGCKAGHPHHLDIRNSVREMAESRALPSLINGRDVVALRRVETDFDVESD</sequence>
<dbReference type="EMBL" id="GL377309">
    <property type="protein sequence ID" value="EFI94287.1"/>
    <property type="molecule type" value="Genomic_DNA"/>
</dbReference>
<keyword evidence="2" id="KW-1185">Reference proteome</keyword>
<dbReference type="InParanoid" id="D8QB41"/>
<dbReference type="HOGENOM" id="CLU_1462145_0_0_1"/>
<evidence type="ECO:0000313" key="2">
    <source>
        <dbReference type="Proteomes" id="UP000007431"/>
    </source>
</evidence>
<dbReference type="VEuPathDB" id="FungiDB:SCHCODRAFT_02633354"/>
<accession>D8QB41</accession>
<dbReference type="GeneID" id="9593940"/>
<evidence type="ECO:0000313" key="1">
    <source>
        <dbReference type="EMBL" id="EFI94287.1"/>
    </source>
</evidence>
<dbReference type="KEGG" id="scm:SCHCO_02633354"/>
<name>D8QB41_SCHCM</name>